<dbReference type="SMART" id="SM00343">
    <property type="entry name" value="ZnF_C2HC"/>
    <property type="match status" value="7"/>
</dbReference>
<evidence type="ECO:0000259" key="3">
    <source>
        <dbReference type="PROSITE" id="PS50158"/>
    </source>
</evidence>
<reference evidence="4" key="1">
    <citation type="journal article" date="2016" name="Nat. Genet.">
        <title>A high-quality carrot genome assembly provides new insights into carotenoid accumulation and asterid genome evolution.</title>
        <authorList>
            <person name="Iorizzo M."/>
            <person name="Ellison S."/>
            <person name="Senalik D."/>
            <person name="Zeng P."/>
            <person name="Satapoomin P."/>
            <person name="Huang J."/>
            <person name="Bowman M."/>
            <person name="Iovene M."/>
            <person name="Sanseverino W."/>
            <person name="Cavagnaro P."/>
            <person name="Yildiz M."/>
            <person name="Macko-Podgorni A."/>
            <person name="Moranska E."/>
            <person name="Grzebelus E."/>
            <person name="Grzebelus D."/>
            <person name="Ashrafi H."/>
            <person name="Zheng Z."/>
            <person name="Cheng S."/>
            <person name="Spooner D."/>
            <person name="Van Deynze A."/>
            <person name="Simon P."/>
        </authorList>
    </citation>
    <scope>NUCLEOTIDE SEQUENCE</scope>
    <source>
        <tissue evidence="4">Leaf</tissue>
    </source>
</reference>
<feature type="domain" description="CCHC-type" evidence="3">
    <location>
        <begin position="260"/>
        <end position="273"/>
    </location>
</feature>
<proteinExistence type="predicted"/>
<keyword evidence="5" id="KW-1185">Reference proteome</keyword>
<feature type="domain" description="CCHC-type" evidence="3">
    <location>
        <begin position="182"/>
        <end position="197"/>
    </location>
</feature>
<evidence type="ECO:0000313" key="4">
    <source>
        <dbReference type="EMBL" id="WOH03727.1"/>
    </source>
</evidence>
<feature type="domain" description="CCHC-type" evidence="3">
    <location>
        <begin position="141"/>
        <end position="154"/>
    </location>
</feature>
<feature type="region of interest" description="Disordered" evidence="2">
    <location>
        <begin position="316"/>
        <end position="424"/>
    </location>
</feature>
<accession>A0AAF1B4I4</accession>
<organism evidence="4 5">
    <name type="scientific">Daucus carota subsp. sativus</name>
    <name type="common">Carrot</name>
    <dbReference type="NCBI Taxonomy" id="79200"/>
    <lineage>
        <taxon>Eukaryota</taxon>
        <taxon>Viridiplantae</taxon>
        <taxon>Streptophyta</taxon>
        <taxon>Embryophyta</taxon>
        <taxon>Tracheophyta</taxon>
        <taxon>Spermatophyta</taxon>
        <taxon>Magnoliopsida</taxon>
        <taxon>eudicotyledons</taxon>
        <taxon>Gunneridae</taxon>
        <taxon>Pentapetalae</taxon>
        <taxon>asterids</taxon>
        <taxon>campanulids</taxon>
        <taxon>Apiales</taxon>
        <taxon>Apiaceae</taxon>
        <taxon>Apioideae</taxon>
        <taxon>Scandiceae</taxon>
        <taxon>Daucinae</taxon>
        <taxon>Daucus</taxon>
        <taxon>Daucus sect. Daucus</taxon>
    </lineage>
</organism>
<feature type="domain" description="CCHC-type" evidence="3">
    <location>
        <begin position="289"/>
        <end position="304"/>
    </location>
</feature>
<reference evidence="4" key="2">
    <citation type="submission" date="2022-03" db="EMBL/GenBank/DDBJ databases">
        <title>Draft title - Genomic analysis of global carrot germplasm unveils the trajectory of domestication and the origin of high carotenoid orange carrot.</title>
        <authorList>
            <person name="Iorizzo M."/>
            <person name="Ellison S."/>
            <person name="Senalik D."/>
            <person name="Macko-Podgorni A."/>
            <person name="Grzebelus D."/>
            <person name="Bostan H."/>
            <person name="Rolling W."/>
            <person name="Curaba J."/>
            <person name="Simon P."/>
        </authorList>
    </citation>
    <scope>NUCLEOTIDE SEQUENCE</scope>
    <source>
        <tissue evidence="4">Leaf</tissue>
    </source>
</reference>
<dbReference type="PANTHER" id="PTHR46978:SF1">
    <property type="entry name" value="ZINC KNUCKLE (CCHC-TYPE) FAMILY PROTEIN"/>
    <property type="match status" value="1"/>
</dbReference>
<evidence type="ECO:0000313" key="5">
    <source>
        <dbReference type="Proteomes" id="UP000077755"/>
    </source>
</evidence>
<feature type="compositionally biased region" description="Basic and acidic residues" evidence="2">
    <location>
        <begin position="366"/>
        <end position="376"/>
    </location>
</feature>
<evidence type="ECO:0000256" key="2">
    <source>
        <dbReference type="SAM" id="MobiDB-lite"/>
    </source>
</evidence>
<dbReference type="InterPro" id="IPR036875">
    <property type="entry name" value="Znf_CCHC_sf"/>
</dbReference>
<dbReference type="Gene3D" id="4.10.60.10">
    <property type="entry name" value="Zinc finger, CCHC-type"/>
    <property type="match status" value="3"/>
</dbReference>
<gene>
    <name evidence="4" type="ORF">DCAR_0623127</name>
</gene>
<keyword evidence="1" id="KW-0863">Zinc-finger</keyword>
<dbReference type="SUPFAM" id="SSF57756">
    <property type="entry name" value="Retrovirus zinc finger-like domains"/>
    <property type="match status" value="3"/>
</dbReference>
<dbReference type="AlphaFoldDB" id="A0AAF1B4I4"/>
<dbReference type="GO" id="GO:0003676">
    <property type="term" value="F:nucleic acid binding"/>
    <property type="evidence" value="ECO:0007669"/>
    <property type="project" value="InterPro"/>
</dbReference>
<protein>
    <recommendedName>
        <fullName evidence="3">CCHC-type domain-containing protein</fullName>
    </recommendedName>
</protein>
<dbReference type="PROSITE" id="PS50158">
    <property type="entry name" value="ZF_CCHC"/>
    <property type="match status" value="4"/>
</dbReference>
<dbReference type="Proteomes" id="UP000077755">
    <property type="component" value="Chromosome 6"/>
</dbReference>
<name>A0AAF1B4I4_DAUCS</name>
<dbReference type="PANTHER" id="PTHR46978">
    <property type="entry name" value="ZINC KNUCKLE (CCHC-TYPE) FAMILY PROTEIN"/>
    <property type="match status" value="1"/>
</dbReference>
<sequence>MGLKFEMTFPLQGSMILTLNTALLRSNDEEVNQDLSFEVLEKAENATKIDASIEAAEVLKDYKTVSTQIDGVIEPAEVPKDDNKLSIFTGLKDETETIGCESLADKMSIEDEIEISDNIVMRKLLRWPRYFDLLDSGRGACYNCGEEGHTVVRCTMAKRRKPCFVCGSLEHNAKKCAKGHDCFICKKGGHRAKNCPEKNIAGLHLCARCLKCGQSGHGMFSCQSSYSSDDLKKIQCYICKEFGHLCCAKYTFTVGGKVSCYRCGQSGHTGLACNILRGERNEIESPNSCYKCGGGGHFALECTNSLKSSKRNREFSFPKYKHSKRQQDSFGRKSWPGDLGKPCKRKRTRYEREFSTPVKSTTRRGWTTEHLGDLPRRKARNKGWNSPATPTSRHKKHQKSNGGDYSLDSRSTRKFQKFKFNNSN</sequence>
<keyword evidence="1" id="KW-0479">Metal-binding</keyword>
<keyword evidence="1" id="KW-0862">Zinc</keyword>
<dbReference type="EMBL" id="CP093348">
    <property type="protein sequence ID" value="WOH03727.1"/>
    <property type="molecule type" value="Genomic_DNA"/>
</dbReference>
<evidence type="ECO:0000256" key="1">
    <source>
        <dbReference type="PROSITE-ProRule" id="PRU00047"/>
    </source>
</evidence>
<dbReference type="InterPro" id="IPR001878">
    <property type="entry name" value="Znf_CCHC"/>
</dbReference>
<dbReference type="GO" id="GO:0008270">
    <property type="term" value="F:zinc ion binding"/>
    <property type="evidence" value="ECO:0007669"/>
    <property type="project" value="UniProtKB-KW"/>
</dbReference>
<dbReference type="Pfam" id="PF00098">
    <property type="entry name" value="zf-CCHC"/>
    <property type="match status" value="3"/>
</dbReference>